<dbReference type="PANTHER" id="PTHR44825">
    <property type="match status" value="1"/>
</dbReference>
<feature type="domain" description="J" evidence="2">
    <location>
        <begin position="174"/>
        <end position="263"/>
    </location>
</feature>
<dbReference type="SMART" id="SM00271">
    <property type="entry name" value="DnaJ"/>
    <property type="match status" value="1"/>
</dbReference>
<dbReference type="CDD" id="cd06257">
    <property type="entry name" value="DnaJ"/>
    <property type="match status" value="1"/>
</dbReference>
<protein>
    <recommendedName>
        <fullName evidence="2">J domain-containing protein</fullName>
    </recommendedName>
</protein>
<dbReference type="PROSITE" id="PS50076">
    <property type="entry name" value="DNAJ_2"/>
    <property type="match status" value="1"/>
</dbReference>
<dbReference type="Gene3D" id="1.10.287.110">
    <property type="entry name" value="DnaJ domain"/>
    <property type="match status" value="1"/>
</dbReference>
<proteinExistence type="predicted"/>
<feature type="region of interest" description="Disordered" evidence="1">
    <location>
        <begin position="72"/>
        <end position="110"/>
    </location>
</feature>
<gene>
    <name evidence="3" type="ORF">CYCCA115_LOCUS17522</name>
</gene>
<evidence type="ECO:0000313" key="4">
    <source>
        <dbReference type="Proteomes" id="UP001295423"/>
    </source>
</evidence>
<sequence length="311" mass="36291">MGDNRNNPLRPAMLSQSISRRRQRNNTTSPRKVTFLASCWAIFCILSCYSVEVVIAVDSDYDYVKEVLEEEQQHYGDDYNNNDDRTQESKEELLRKQQEQAKAHQEEQDRLRAEKLAQERERSFQKELARLDEEQRKKALKQKKKDTKLVKTILKWSQQSSIPDPKTGAIQVPDFYKILGLRNWNLYLPAKKIEAGPIKFTFPGVTLKKTSQKDIRKAFRLRTKMVHPDKNKDGFAHEAFLAVEHAASVLSDETSRKQYDLQLQAWQKAHWEQQQEVVMRVWRTIRNTMKAISSVLGPFATPIFILTALII</sequence>
<dbReference type="InterPro" id="IPR052763">
    <property type="entry name" value="DnaJ_C4"/>
</dbReference>
<dbReference type="PANTHER" id="PTHR44825:SF1">
    <property type="entry name" value="DNAJ HOMOLOG SUBFAMILY C MEMBER 4"/>
    <property type="match status" value="1"/>
</dbReference>
<name>A0AAD2G0S7_9STRA</name>
<accession>A0AAD2G0S7</accession>
<dbReference type="EMBL" id="CAKOGP040001980">
    <property type="protein sequence ID" value="CAJ1959098.1"/>
    <property type="molecule type" value="Genomic_DNA"/>
</dbReference>
<evidence type="ECO:0000256" key="1">
    <source>
        <dbReference type="SAM" id="MobiDB-lite"/>
    </source>
</evidence>
<dbReference type="InterPro" id="IPR036869">
    <property type="entry name" value="J_dom_sf"/>
</dbReference>
<dbReference type="Pfam" id="PF00226">
    <property type="entry name" value="DnaJ"/>
    <property type="match status" value="1"/>
</dbReference>
<keyword evidence="4" id="KW-1185">Reference proteome</keyword>
<dbReference type="InterPro" id="IPR001623">
    <property type="entry name" value="DnaJ_domain"/>
</dbReference>
<reference evidence="3" key="1">
    <citation type="submission" date="2023-08" db="EMBL/GenBank/DDBJ databases">
        <authorList>
            <person name="Audoor S."/>
            <person name="Bilcke G."/>
        </authorList>
    </citation>
    <scope>NUCLEOTIDE SEQUENCE</scope>
</reference>
<dbReference type="AlphaFoldDB" id="A0AAD2G0S7"/>
<comment type="caution">
    <text evidence="3">The sequence shown here is derived from an EMBL/GenBank/DDBJ whole genome shotgun (WGS) entry which is preliminary data.</text>
</comment>
<evidence type="ECO:0000259" key="2">
    <source>
        <dbReference type="PROSITE" id="PS50076"/>
    </source>
</evidence>
<organism evidence="3 4">
    <name type="scientific">Cylindrotheca closterium</name>
    <dbReference type="NCBI Taxonomy" id="2856"/>
    <lineage>
        <taxon>Eukaryota</taxon>
        <taxon>Sar</taxon>
        <taxon>Stramenopiles</taxon>
        <taxon>Ochrophyta</taxon>
        <taxon>Bacillariophyta</taxon>
        <taxon>Bacillariophyceae</taxon>
        <taxon>Bacillariophycidae</taxon>
        <taxon>Bacillariales</taxon>
        <taxon>Bacillariaceae</taxon>
        <taxon>Cylindrotheca</taxon>
    </lineage>
</organism>
<dbReference type="Proteomes" id="UP001295423">
    <property type="component" value="Unassembled WGS sequence"/>
</dbReference>
<evidence type="ECO:0000313" key="3">
    <source>
        <dbReference type="EMBL" id="CAJ1959098.1"/>
    </source>
</evidence>
<feature type="region of interest" description="Disordered" evidence="1">
    <location>
        <begin position="1"/>
        <end position="27"/>
    </location>
</feature>
<dbReference type="SUPFAM" id="SSF46565">
    <property type="entry name" value="Chaperone J-domain"/>
    <property type="match status" value="1"/>
</dbReference>